<evidence type="ECO:0000256" key="10">
    <source>
        <dbReference type="SAM" id="SignalP"/>
    </source>
</evidence>
<dbReference type="InterPro" id="IPR019801">
    <property type="entry name" value="Glyco_hydro_35_CS"/>
</dbReference>
<dbReference type="GO" id="GO:0005975">
    <property type="term" value="P:carbohydrate metabolic process"/>
    <property type="evidence" value="ECO:0007669"/>
    <property type="project" value="InterPro"/>
</dbReference>
<evidence type="ECO:0000256" key="1">
    <source>
        <dbReference type="ARBA" id="ARBA00001412"/>
    </source>
</evidence>
<dbReference type="InterPro" id="IPR036833">
    <property type="entry name" value="BetaGal_dom3_sf"/>
</dbReference>
<keyword evidence="13" id="KW-1185">Reference proteome</keyword>
<dbReference type="PROSITE" id="PS01182">
    <property type="entry name" value="GLYCOSYL_HYDROL_F35"/>
    <property type="match status" value="1"/>
</dbReference>
<protein>
    <recommendedName>
        <fullName evidence="3 8">Beta-galactosidase</fullName>
        <ecNumber evidence="3 8">3.2.1.23</ecNumber>
    </recommendedName>
</protein>
<keyword evidence="6" id="KW-0325">Glycoprotein</keyword>
<feature type="signal peptide" evidence="10">
    <location>
        <begin position="1"/>
        <end position="17"/>
    </location>
</feature>
<evidence type="ECO:0000313" key="12">
    <source>
        <dbReference type="EMBL" id="KZZ99137.1"/>
    </source>
</evidence>
<dbReference type="SUPFAM" id="SSF51445">
    <property type="entry name" value="(Trans)glycosidases"/>
    <property type="match status" value="1"/>
</dbReference>
<evidence type="ECO:0000259" key="11">
    <source>
        <dbReference type="SMART" id="SM01029"/>
    </source>
</evidence>
<dbReference type="Gene3D" id="2.60.120.260">
    <property type="entry name" value="Galactose-binding domain-like"/>
    <property type="match status" value="2"/>
</dbReference>
<dbReference type="EC" id="3.2.1.23" evidence="3 8"/>
<sequence>MKFSALSAALLLPLSQALRLTGSGGQSYRIILETDKRAPNIRDFVTWDEHSLFIRGERAMMFSGEVHPFRLPVPSLYIDLMEKIKALGFNLVSFYVDWALVEGKPGEFRADGIFALEPFFRAAKEAGIYLLARPGPYINAEVSGGGFPGYLQRLKGVLRSQAPDFLNATDNYMANVCKIIAQHQITNGGPIVLFQPENEYSFGHNIPFPNGQYMQYVINQARSAGVSVPMINNDVGPYGYYAPGSGVGAMDIYGHDNYPLGFDCANPTVWPANSLPTNFHQLHLKQSPKTPYSIVEFQGGSYDPWGGPGFEKCAALVNNEFSRVFYKNNLAAGITIFSLYMIFGGTNWGNLGHPGGYTSYDYGACIRENRVIDRENYAEIKLQGQFLKVSPGYITSSVGAASTSLFSDNAGITVTPLTGNKTGNYFIARQTDHTATGTLSYTLKLPTANGTLTIPQRGGTLSLHGRDSKIHLTDYPVGDSTLLYTTAEVFTWKKYADKTVLILYGGPDELHEFAVSAPFEAKVTQVEGDNISARAESFSIIVQWRTGPKRQFVRVGNLAIYLVDRNTAYTYWVPLLPGPGASQYGTSLMNPEAVIVAGAYLIRSASLSGTTLSIRADFNGSTPLEVIGFPPTVNKVSVNGKLLKHTTTATGTLLTQPEVNIPRIQLPELATLSWYSVDSLPEVQAKFDDSRWPVADKKPDVKPEATYKVSNFTVQDASPVSLYGSDYGFNTGTLVFRGHFTSTGSEKSFRVWTTGGTAYASSVWLDDRFLGSFKNSDRAEDANSTYNLPNLRSGQKCVLTVVVDSMGLNENLNSGYDDMKVPRGIFSYTLEGGADISTWKLTGNLGGESYVDKFRGPLNEGGLFFERQGFHYPSPPVDSFVNASSPLNGVDRAGITYYTANMPLNLPSETHDIPLSFVFASPPAQGGDYRALLYVNGFQFGKYVSNIGPQTEFPVPEGILNYKGDNWIGLALWALDDVGAKVRGFTLKAGTPVQSSRSKVEFVRGPSYSKRQEAY</sequence>
<name>A0A168ETR1_9HYPO</name>
<dbReference type="Gene3D" id="3.20.20.80">
    <property type="entry name" value="Glycosidases"/>
    <property type="match status" value="1"/>
</dbReference>
<proteinExistence type="inferred from homology"/>
<evidence type="ECO:0000256" key="3">
    <source>
        <dbReference type="ARBA" id="ARBA00012756"/>
    </source>
</evidence>
<feature type="domain" description="Beta-galactosidase" evidence="11">
    <location>
        <begin position="393"/>
        <end position="571"/>
    </location>
</feature>
<dbReference type="GO" id="GO:0004565">
    <property type="term" value="F:beta-galactosidase activity"/>
    <property type="evidence" value="ECO:0007669"/>
    <property type="project" value="UniProtKB-EC"/>
</dbReference>
<comment type="catalytic activity">
    <reaction evidence="1 8">
        <text>Hydrolysis of terminal non-reducing beta-D-galactose residues in beta-D-galactosides.</text>
        <dbReference type="EC" id="3.2.1.23"/>
    </reaction>
</comment>
<feature type="chain" id="PRO_5007896633" description="Beta-galactosidase" evidence="10">
    <location>
        <begin position="18"/>
        <end position="1015"/>
    </location>
</feature>
<dbReference type="OrthoDB" id="1657402at2759"/>
<dbReference type="SMART" id="SM01029">
    <property type="entry name" value="BetaGal_dom2"/>
    <property type="match status" value="1"/>
</dbReference>
<comment type="similarity">
    <text evidence="2 9">Belongs to the glycosyl hydrolase 35 family.</text>
</comment>
<keyword evidence="5 8" id="KW-0378">Hydrolase</keyword>
<dbReference type="Pfam" id="PF01301">
    <property type="entry name" value="Glyco_hydro_35"/>
    <property type="match status" value="1"/>
</dbReference>
<dbReference type="InterPro" id="IPR017853">
    <property type="entry name" value="GH"/>
</dbReference>
<dbReference type="InterPro" id="IPR018954">
    <property type="entry name" value="Betagal_dom2"/>
</dbReference>
<evidence type="ECO:0000256" key="6">
    <source>
        <dbReference type="ARBA" id="ARBA00023180"/>
    </source>
</evidence>
<dbReference type="STRING" id="1081109.A0A168ETR1"/>
<dbReference type="PRINTS" id="PR00742">
    <property type="entry name" value="GLHYDRLASE35"/>
</dbReference>
<evidence type="ECO:0000256" key="4">
    <source>
        <dbReference type="ARBA" id="ARBA00022729"/>
    </source>
</evidence>
<keyword evidence="4 10" id="KW-0732">Signal</keyword>
<dbReference type="InterPro" id="IPR001944">
    <property type="entry name" value="Glycoside_Hdrlase_35"/>
</dbReference>
<comment type="caution">
    <text evidence="12">The sequence shown here is derived from an EMBL/GenBank/DDBJ whole genome shotgun (WGS) entry which is preliminary data.</text>
</comment>
<dbReference type="SUPFAM" id="SSF49785">
    <property type="entry name" value="Galactose-binding domain-like"/>
    <property type="match status" value="2"/>
</dbReference>
<evidence type="ECO:0000256" key="9">
    <source>
        <dbReference type="RuleBase" id="RU003679"/>
    </source>
</evidence>
<reference evidence="12 13" key="1">
    <citation type="journal article" date="2016" name="Genome Biol. Evol.">
        <title>Divergent and convergent evolution of fungal pathogenicity.</title>
        <authorList>
            <person name="Shang Y."/>
            <person name="Xiao G."/>
            <person name="Zheng P."/>
            <person name="Cen K."/>
            <person name="Zhan S."/>
            <person name="Wang C."/>
        </authorList>
    </citation>
    <scope>NUCLEOTIDE SEQUENCE [LARGE SCALE GENOMIC DNA]</scope>
    <source>
        <strain evidence="12 13">RCEF 2490</strain>
    </source>
</reference>
<evidence type="ECO:0000256" key="5">
    <source>
        <dbReference type="ARBA" id="ARBA00022801"/>
    </source>
</evidence>
<evidence type="ECO:0000256" key="2">
    <source>
        <dbReference type="ARBA" id="ARBA00009809"/>
    </source>
</evidence>
<evidence type="ECO:0000256" key="7">
    <source>
        <dbReference type="ARBA" id="ARBA00023295"/>
    </source>
</evidence>
<dbReference type="SUPFAM" id="SSF117100">
    <property type="entry name" value="Beta-galactosidase LacA, domain 3"/>
    <property type="match status" value="1"/>
</dbReference>
<dbReference type="Proteomes" id="UP000078544">
    <property type="component" value="Unassembled WGS sequence"/>
</dbReference>
<dbReference type="FunFam" id="2.102.20.10:FF:000001">
    <property type="entry name" value="Beta-galactosidase A"/>
    <property type="match status" value="1"/>
</dbReference>
<dbReference type="InterPro" id="IPR025300">
    <property type="entry name" value="BetaGal_jelly_roll_dom"/>
</dbReference>
<dbReference type="InterPro" id="IPR031330">
    <property type="entry name" value="Gly_Hdrlase_35_cat"/>
</dbReference>
<dbReference type="Gene3D" id="2.102.20.10">
    <property type="entry name" value="Beta-galactosidase, domain 2"/>
    <property type="match status" value="1"/>
</dbReference>
<accession>A0A168ETR1</accession>
<gene>
    <name evidence="12" type="ORF">AAL_02688</name>
</gene>
<organism evidence="12 13">
    <name type="scientific">Moelleriella libera RCEF 2490</name>
    <dbReference type="NCBI Taxonomy" id="1081109"/>
    <lineage>
        <taxon>Eukaryota</taxon>
        <taxon>Fungi</taxon>
        <taxon>Dikarya</taxon>
        <taxon>Ascomycota</taxon>
        <taxon>Pezizomycotina</taxon>
        <taxon>Sordariomycetes</taxon>
        <taxon>Hypocreomycetidae</taxon>
        <taxon>Hypocreales</taxon>
        <taxon>Clavicipitaceae</taxon>
        <taxon>Moelleriella</taxon>
    </lineage>
</organism>
<dbReference type="SUPFAM" id="SSF51011">
    <property type="entry name" value="Glycosyl hydrolase domain"/>
    <property type="match status" value="1"/>
</dbReference>
<dbReference type="Pfam" id="PF10435">
    <property type="entry name" value="BetaGal_dom2"/>
    <property type="match status" value="1"/>
</dbReference>
<keyword evidence="7 8" id="KW-0326">Glycosidase</keyword>
<dbReference type="InterPro" id="IPR008979">
    <property type="entry name" value="Galactose-bd-like_sf"/>
</dbReference>
<dbReference type="FunFam" id="3.20.20.80:FF:000040">
    <property type="entry name" value="Beta-galactosidase A"/>
    <property type="match status" value="1"/>
</dbReference>
<dbReference type="Gene3D" id="2.60.390.10">
    <property type="entry name" value="Beta-galactosidase, domain 3"/>
    <property type="match status" value="1"/>
</dbReference>
<dbReference type="Pfam" id="PF13364">
    <property type="entry name" value="BetaGal_ABD2"/>
    <property type="match status" value="2"/>
</dbReference>
<dbReference type="PANTHER" id="PTHR23421">
    <property type="entry name" value="BETA-GALACTOSIDASE RELATED"/>
    <property type="match status" value="1"/>
</dbReference>
<evidence type="ECO:0000313" key="13">
    <source>
        <dbReference type="Proteomes" id="UP000078544"/>
    </source>
</evidence>
<dbReference type="AlphaFoldDB" id="A0A168ETR1"/>
<dbReference type="EMBL" id="AZGY01000004">
    <property type="protein sequence ID" value="KZZ99137.1"/>
    <property type="molecule type" value="Genomic_DNA"/>
</dbReference>
<evidence type="ECO:0000256" key="8">
    <source>
        <dbReference type="RuleBase" id="RU000675"/>
    </source>
</evidence>
<dbReference type="InterPro" id="IPR037110">
    <property type="entry name" value="Betagal_dom2_sf"/>
</dbReference>
<dbReference type="Pfam" id="PF13363">
    <property type="entry name" value="BetaGal_dom3"/>
    <property type="match status" value="1"/>
</dbReference>
<dbReference type="InterPro" id="IPR025972">
    <property type="entry name" value="BetaGal_dom3"/>
</dbReference>